<organism evidence="1">
    <name type="scientific">marine sediment metagenome</name>
    <dbReference type="NCBI Taxonomy" id="412755"/>
    <lineage>
        <taxon>unclassified sequences</taxon>
        <taxon>metagenomes</taxon>
        <taxon>ecological metagenomes</taxon>
    </lineage>
</organism>
<gene>
    <name evidence="1" type="ORF">S01H1_54186</name>
</gene>
<accession>X0WS47</accession>
<reference evidence="1" key="1">
    <citation type="journal article" date="2014" name="Front. Microbiol.">
        <title>High frequency of phylogenetically diverse reductive dehalogenase-homologous genes in deep subseafloor sedimentary metagenomes.</title>
        <authorList>
            <person name="Kawai M."/>
            <person name="Futagami T."/>
            <person name="Toyoda A."/>
            <person name="Takaki Y."/>
            <person name="Nishi S."/>
            <person name="Hori S."/>
            <person name="Arai W."/>
            <person name="Tsubouchi T."/>
            <person name="Morono Y."/>
            <person name="Uchiyama I."/>
            <person name="Ito T."/>
            <person name="Fujiyama A."/>
            <person name="Inagaki F."/>
            <person name="Takami H."/>
        </authorList>
    </citation>
    <scope>NUCLEOTIDE SEQUENCE</scope>
    <source>
        <strain evidence="1">Expedition CK06-06</strain>
    </source>
</reference>
<proteinExistence type="predicted"/>
<dbReference type="EMBL" id="BARS01035143">
    <property type="protein sequence ID" value="GAG15516.1"/>
    <property type="molecule type" value="Genomic_DNA"/>
</dbReference>
<protein>
    <submittedName>
        <fullName evidence="1">Uncharacterized protein</fullName>
    </submittedName>
</protein>
<evidence type="ECO:0000313" key="1">
    <source>
        <dbReference type="EMBL" id="GAG15516.1"/>
    </source>
</evidence>
<dbReference type="AlphaFoldDB" id="X0WS47"/>
<comment type="caution">
    <text evidence="1">The sequence shown here is derived from an EMBL/GenBank/DDBJ whole genome shotgun (WGS) entry which is preliminary data.</text>
</comment>
<name>X0WS47_9ZZZZ</name>
<sequence>MEEIVDFDNFDFEESEPKKIKNRMQKFKDFFTPKCPHCDWLTWSDDCPKCGKRTIRDNPYGDR</sequence>